<protein>
    <recommendedName>
        <fullName evidence="1">ParB-like N-terminal domain-containing protein</fullName>
    </recommendedName>
</protein>
<accession>A0A8J4M110</accession>
<dbReference type="RefSeq" id="WP_213410963.1">
    <property type="nucleotide sequence ID" value="NZ_BOVK01000015.1"/>
</dbReference>
<sequence>MAAKRPVPKLASIDELLLLSEQQSDISSTSENGLQVIPISKIRIYHNHPFRLYEDERLADMANSIETNGILVPVIVRRIEVDEHGYEFEMLAGHNRMNAAQMIGLEHLPAIVKESLSNEEALMYVVETNVLQRSFSEMLPSEKAKVLSLRYSKMFSQGKRNDIIRELQELENPQYIKESATSTLIGAKSRSDEKLGNEYGLSKNTVARLLRIDHLTIELKQRVDDGEIGIYPAVSLSYLAESEQVLVEQALSQNEFKVDMKKAELLRMHSGKLTTEQANKILSGEATRKPRSKVPVPFKLKHKIYTKYFSANTKPAEIEAIIDKALKLYFSQQPSALNHETEE</sequence>
<keyword evidence="3" id="KW-1185">Reference proteome</keyword>
<dbReference type="AlphaFoldDB" id="A0A8J4M110"/>
<proteinExistence type="predicted"/>
<dbReference type="EMBL" id="BOVK01000015">
    <property type="protein sequence ID" value="GIQ68370.1"/>
    <property type="molecule type" value="Genomic_DNA"/>
</dbReference>
<dbReference type="SUPFAM" id="SSF109709">
    <property type="entry name" value="KorB DNA-binding domain-like"/>
    <property type="match status" value="1"/>
</dbReference>
<dbReference type="Gene3D" id="3.90.1530.30">
    <property type="match status" value="1"/>
</dbReference>
<dbReference type="InterPro" id="IPR036086">
    <property type="entry name" value="ParB/Sulfiredoxin_sf"/>
</dbReference>
<dbReference type="InterPro" id="IPR050336">
    <property type="entry name" value="Chromosome_partition/occlusion"/>
</dbReference>
<evidence type="ECO:0000259" key="1">
    <source>
        <dbReference type="SMART" id="SM00470"/>
    </source>
</evidence>
<organism evidence="2 3">
    <name type="scientific">Xylanibacillus composti</name>
    <dbReference type="NCBI Taxonomy" id="1572762"/>
    <lineage>
        <taxon>Bacteria</taxon>
        <taxon>Bacillati</taxon>
        <taxon>Bacillota</taxon>
        <taxon>Bacilli</taxon>
        <taxon>Bacillales</taxon>
        <taxon>Paenibacillaceae</taxon>
        <taxon>Xylanibacillus</taxon>
    </lineage>
</organism>
<gene>
    <name evidence="2" type="ORF">XYCOK13_11940</name>
</gene>
<dbReference type="SMART" id="SM00470">
    <property type="entry name" value="ParB"/>
    <property type="match status" value="1"/>
</dbReference>
<dbReference type="PANTHER" id="PTHR33375">
    <property type="entry name" value="CHROMOSOME-PARTITIONING PROTEIN PARB-RELATED"/>
    <property type="match status" value="1"/>
</dbReference>
<dbReference type="GO" id="GO:0005694">
    <property type="term" value="C:chromosome"/>
    <property type="evidence" value="ECO:0007669"/>
    <property type="project" value="TreeGrafter"/>
</dbReference>
<feature type="domain" description="ParB-like N-terminal" evidence="1">
    <location>
        <begin position="35"/>
        <end position="130"/>
    </location>
</feature>
<dbReference type="CDD" id="cd16408">
    <property type="entry name" value="ParB_N_like"/>
    <property type="match status" value="1"/>
</dbReference>
<dbReference type="Pfam" id="PF02195">
    <property type="entry name" value="ParB_N"/>
    <property type="match status" value="1"/>
</dbReference>
<dbReference type="Proteomes" id="UP000677918">
    <property type="component" value="Unassembled WGS sequence"/>
</dbReference>
<dbReference type="InterPro" id="IPR003115">
    <property type="entry name" value="ParB_N"/>
</dbReference>
<evidence type="ECO:0000313" key="3">
    <source>
        <dbReference type="Proteomes" id="UP000677918"/>
    </source>
</evidence>
<dbReference type="Gene3D" id="1.10.10.2830">
    <property type="match status" value="1"/>
</dbReference>
<dbReference type="SUPFAM" id="SSF110849">
    <property type="entry name" value="ParB/Sulfiredoxin"/>
    <property type="match status" value="1"/>
</dbReference>
<dbReference type="PANTHER" id="PTHR33375:SF1">
    <property type="entry name" value="CHROMOSOME-PARTITIONING PROTEIN PARB-RELATED"/>
    <property type="match status" value="1"/>
</dbReference>
<reference evidence="2" key="1">
    <citation type="submission" date="2021-04" db="EMBL/GenBank/DDBJ databases">
        <title>Draft genome sequence of Xylanibacillus composti strain K13.</title>
        <authorList>
            <person name="Uke A."/>
            <person name="Chhe C."/>
            <person name="Baramee S."/>
            <person name="Kosugi A."/>
        </authorList>
    </citation>
    <scope>NUCLEOTIDE SEQUENCE</scope>
    <source>
        <strain evidence="2">K13</strain>
    </source>
</reference>
<name>A0A8J4M110_9BACL</name>
<comment type="caution">
    <text evidence="2">The sequence shown here is derived from an EMBL/GenBank/DDBJ whole genome shotgun (WGS) entry which is preliminary data.</text>
</comment>
<evidence type="ECO:0000313" key="2">
    <source>
        <dbReference type="EMBL" id="GIQ68370.1"/>
    </source>
</evidence>
<dbReference type="GO" id="GO:0007059">
    <property type="term" value="P:chromosome segregation"/>
    <property type="evidence" value="ECO:0007669"/>
    <property type="project" value="TreeGrafter"/>
</dbReference>